<protein>
    <submittedName>
        <fullName evidence="6">TetR/AcrR family transcriptional regulator</fullName>
    </submittedName>
</protein>
<evidence type="ECO:0000256" key="2">
    <source>
        <dbReference type="ARBA" id="ARBA00023125"/>
    </source>
</evidence>
<feature type="DNA-binding region" description="H-T-H motif" evidence="4">
    <location>
        <begin position="37"/>
        <end position="56"/>
    </location>
</feature>
<dbReference type="EMBL" id="JABELX010000036">
    <property type="protein sequence ID" value="NNH76074.1"/>
    <property type="molecule type" value="Genomic_DNA"/>
</dbReference>
<sequence>MPKLWNETIDAHRREVRAAILDTTATLVAEYGLRGVTMSAIAERAGIGRATLYKYFSDVESILTAWHEQQMAGHLAEIAEIRDRAGAPAERLAVVLEAFAVRSRRSQGHDSAIAATLHRGRHMTAAEQHVHTMIRGLIAEGAAAGSIRADVSAAELASYCVHALTAAETSTSTAAVRRLVEVIMSGLRLAP</sequence>
<keyword evidence="7" id="KW-1185">Reference proteome</keyword>
<dbReference type="PRINTS" id="PR00455">
    <property type="entry name" value="HTHTETR"/>
</dbReference>
<name>A0A849CBR1_9NOCA</name>
<dbReference type="RefSeq" id="WP_067529632.1">
    <property type="nucleotide sequence ID" value="NZ_JABELX010000036.1"/>
</dbReference>
<dbReference type="GO" id="GO:0000976">
    <property type="term" value="F:transcription cis-regulatory region binding"/>
    <property type="evidence" value="ECO:0007669"/>
    <property type="project" value="TreeGrafter"/>
</dbReference>
<dbReference type="SUPFAM" id="SSF48498">
    <property type="entry name" value="Tetracyclin repressor-like, C-terminal domain"/>
    <property type="match status" value="1"/>
</dbReference>
<evidence type="ECO:0000256" key="4">
    <source>
        <dbReference type="PROSITE-ProRule" id="PRU00335"/>
    </source>
</evidence>
<comment type="caution">
    <text evidence="6">The sequence shown here is derived from an EMBL/GenBank/DDBJ whole genome shotgun (WGS) entry which is preliminary data.</text>
</comment>
<dbReference type="Gene3D" id="1.10.357.10">
    <property type="entry name" value="Tetracycline Repressor, domain 2"/>
    <property type="match status" value="1"/>
</dbReference>
<accession>A0A849CBR1</accession>
<evidence type="ECO:0000259" key="5">
    <source>
        <dbReference type="PROSITE" id="PS50977"/>
    </source>
</evidence>
<feature type="domain" description="HTH tetR-type" evidence="5">
    <location>
        <begin position="14"/>
        <end position="74"/>
    </location>
</feature>
<keyword evidence="1" id="KW-0805">Transcription regulation</keyword>
<gene>
    <name evidence="6" type="ORF">HLB23_40580</name>
</gene>
<dbReference type="InterPro" id="IPR049445">
    <property type="entry name" value="TetR_SbtR-like_C"/>
</dbReference>
<proteinExistence type="predicted"/>
<dbReference type="Pfam" id="PF21597">
    <property type="entry name" value="TetR_C_43"/>
    <property type="match status" value="1"/>
</dbReference>
<dbReference type="SUPFAM" id="SSF46689">
    <property type="entry name" value="Homeodomain-like"/>
    <property type="match status" value="1"/>
</dbReference>
<dbReference type="InterPro" id="IPR036271">
    <property type="entry name" value="Tet_transcr_reg_TetR-rel_C_sf"/>
</dbReference>
<dbReference type="PANTHER" id="PTHR30055:SF234">
    <property type="entry name" value="HTH-TYPE TRANSCRIPTIONAL REGULATOR BETI"/>
    <property type="match status" value="1"/>
</dbReference>
<keyword evidence="3" id="KW-0804">Transcription</keyword>
<dbReference type="AlphaFoldDB" id="A0A849CBR1"/>
<dbReference type="InterPro" id="IPR001647">
    <property type="entry name" value="HTH_TetR"/>
</dbReference>
<evidence type="ECO:0000256" key="3">
    <source>
        <dbReference type="ARBA" id="ARBA00023163"/>
    </source>
</evidence>
<dbReference type="Proteomes" id="UP000586827">
    <property type="component" value="Unassembled WGS sequence"/>
</dbReference>
<dbReference type="GO" id="GO:0003700">
    <property type="term" value="F:DNA-binding transcription factor activity"/>
    <property type="evidence" value="ECO:0007669"/>
    <property type="project" value="TreeGrafter"/>
</dbReference>
<reference evidence="6 7" key="1">
    <citation type="submission" date="2020-05" db="EMBL/GenBank/DDBJ databases">
        <title>MicrobeNet Type strains.</title>
        <authorList>
            <person name="Nicholson A.C."/>
        </authorList>
    </citation>
    <scope>NUCLEOTIDE SEQUENCE [LARGE SCALE GENOMIC DNA]</scope>
    <source>
        <strain evidence="6 7">JCM 3224</strain>
    </source>
</reference>
<dbReference type="InterPro" id="IPR050109">
    <property type="entry name" value="HTH-type_TetR-like_transc_reg"/>
</dbReference>
<dbReference type="Pfam" id="PF00440">
    <property type="entry name" value="TetR_N"/>
    <property type="match status" value="1"/>
</dbReference>
<organism evidence="6 7">
    <name type="scientific">Nocardia uniformis</name>
    <dbReference type="NCBI Taxonomy" id="53432"/>
    <lineage>
        <taxon>Bacteria</taxon>
        <taxon>Bacillati</taxon>
        <taxon>Actinomycetota</taxon>
        <taxon>Actinomycetes</taxon>
        <taxon>Mycobacteriales</taxon>
        <taxon>Nocardiaceae</taxon>
        <taxon>Nocardia</taxon>
    </lineage>
</organism>
<evidence type="ECO:0000256" key="1">
    <source>
        <dbReference type="ARBA" id="ARBA00023015"/>
    </source>
</evidence>
<keyword evidence="2 4" id="KW-0238">DNA-binding</keyword>
<dbReference type="InterPro" id="IPR009057">
    <property type="entry name" value="Homeodomain-like_sf"/>
</dbReference>
<dbReference type="PANTHER" id="PTHR30055">
    <property type="entry name" value="HTH-TYPE TRANSCRIPTIONAL REGULATOR RUTR"/>
    <property type="match status" value="1"/>
</dbReference>
<evidence type="ECO:0000313" key="6">
    <source>
        <dbReference type="EMBL" id="NNH76074.1"/>
    </source>
</evidence>
<evidence type="ECO:0000313" key="7">
    <source>
        <dbReference type="Proteomes" id="UP000586827"/>
    </source>
</evidence>
<dbReference type="PROSITE" id="PS50977">
    <property type="entry name" value="HTH_TETR_2"/>
    <property type="match status" value="1"/>
</dbReference>